<evidence type="ECO:0008006" key="4">
    <source>
        <dbReference type="Google" id="ProtNLM"/>
    </source>
</evidence>
<evidence type="ECO:0000313" key="2">
    <source>
        <dbReference type="EMBL" id="TRM68518.1"/>
    </source>
</evidence>
<dbReference type="AlphaFoldDB" id="A0A550CUQ9"/>
<protein>
    <recommendedName>
        <fullName evidence="4">NADH-ubiquinone reductase complex 1 MLRQ subunit-domain-containing protein</fullName>
    </recommendedName>
</protein>
<evidence type="ECO:0000256" key="1">
    <source>
        <dbReference type="SAM" id="Phobius"/>
    </source>
</evidence>
<comment type="caution">
    <text evidence="2">The sequence shown here is derived from an EMBL/GenBank/DDBJ whole genome shotgun (WGS) entry which is preliminary data.</text>
</comment>
<keyword evidence="3" id="KW-1185">Reference proteome</keyword>
<keyword evidence="1" id="KW-0812">Transmembrane</keyword>
<dbReference type="InterPro" id="IPR010530">
    <property type="entry name" value="B12D"/>
</dbReference>
<gene>
    <name evidence="2" type="ORF">BD626DRAFT_565350</name>
</gene>
<dbReference type="OrthoDB" id="5511684at2759"/>
<feature type="transmembrane region" description="Helical" evidence="1">
    <location>
        <begin position="21"/>
        <end position="40"/>
    </location>
</feature>
<keyword evidence="1" id="KW-0472">Membrane</keyword>
<organism evidence="2 3">
    <name type="scientific">Schizophyllum amplum</name>
    <dbReference type="NCBI Taxonomy" id="97359"/>
    <lineage>
        <taxon>Eukaryota</taxon>
        <taxon>Fungi</taxon>
        <taxon>Dikarya</taxon>
        <taxon>Basidiomycota</taxon>
        <taxon>Agaricomycotina</taxon>
        <taxon>Agaricomycetes</taxon>
        <taxon>Agaricomycetidae</taxon>
        <taxon>Agaricales</taxon>
        <taxon>Schizophyllaceae</taxon>
        <taxon>Schizophyllum</taxon>
    </lineage>
</organism>
<keyword evidence="1" id="KW-1133">Transmembrane helix</keyword>
<dbReference type="EMBL" id="VDMD01000002">
    <property type="protein sequence ID" value="TRM68518.1"/>
    <property type="molecule type" value="Genomic_DNA"/>
</dbReference>
<reference evidence="2 3" key="1">
    <citation type="journal article" date="2019" name="New Phytol.">
        <title>Comparative genomics reveals unique wood-decay strategies and fruiting body development in the Schizophyllaceae.</title>
        <authorList>
            <person name="Almasi E."/>
            <person name="Sahu N."/>
            <person name="Krizsan K."/>
            <person name="Balint B."/>
            <person name="Kovacs G.M."/>
            <person name="Kiss B."/>
            <person name="Cseklye J."/>
            <person name="Drula E."/>
            <person name="Henrissat B."/>
            <person name="Nagy I."/>
            <person name="Chovatia M."/>
            <person name="Adam C."/>
            <person name="LaButti K."/>
            <person name="Lipzen A."/>
            <person name="Riley R."/>
            <person name="Grigoriev I.V."/>
            <person name="Nagy L.G."/>
        </authorList>
    </citation>
    <scope>NUCLEOTIDE SEQUENCE [LARGE SCALE GENOMIC DNA]</scope>
    <source>
        <strain evidence="2 3">NL-1724</strain>
    </source>
</reference>
<proteinExistence type="predicted"/>
<dbReference type="Pfam" id="PF06522">
    <property type="entry name" value="B12D"/>
    <property type="match status" value="1"/>
</dbReference>
<evidence type="ECO:0000313" key="3">
    <source>
        <dbReference type="Proteomes" id="UP000320762"/>
    </source>
</evidence>
<accession>A0A550CUQ9</accession>
<name>A0A550CUQ9_9AGAR</name>
<dbReference type="Proteomes" id="UP000320762">
    <property type="component" value="Unassembled WGS sequence"/>
</dbReference>
<sequence length="85" mass="9972">MTLLRDNMRRNFMRNWYAVEALPIWIIIGTVIGIGGLSIYRAVQAPSVTWTKANPTPWNRIKPDERVKLMEVNQKMGKKWSRDEL</sequence>
<dbReference type="STRING" id="97359.A0A550CUQ9"/>